<dbReference type="AlphaFoldDB" id="A0A131YG11"/>
<keyword evidence="2" id="KW-0732">Signal</keyword>
<feature type="region of interest" description="Disordered" evidence="1">
    <location>
        <begin position="101"/>
        <end position="175"/>
    </location>
</feature>
<feature type="compositionally biased region" description="Pro residues" evidence="1">
    <location>
        <begin position="130"/>
        <end position="141"/>
    </location>
</feature>
<name>A0A131YG11_RHIAP</name>
<evidence type="ECO:0000256" key="2">
    <source>
        <dbReference type="SAM" id="SignalP"/>
    </source>
</evidence>
<evidence type="ECO:0000313" key="3">
    <source>
        <dbReference type="EMBL" id="JAP77478.1"/>
    </source>
</evidence>
<protein>
    <submittedName>
        <fullName evidence="3">Uncharacterized protein</fullName>
    </submittedName>
</protein>
<reference evidence="3" key="1">
    <citation type="journal article" date="2016" name="Ticks Tick Borne Dis.">
        <title>De novo assembly and annotation of the salivary gland transcriptome of Rhipicephalus appendiculatus male and female ticks during blood feeding.</title>
        <authorList>
            <person name="de Castro M.H."/>
            <person name="de Klerk D."/>
            <person name="Pienaar R."/>
            <person name="Latif A.A."/>
            <person name="Rees D.J."/>
            <person name="Mans B.J."/>
        </authorList>
    </citation>
    <scope>NUCLEOTIDE SEQUENCE</scope>
    <source>
        <tissue evidence="3">Salivary glands</tissue>
    </source>
</reference>
<feature type="chain" id="PRO_5007285094" evidence="2">
    <location>
        <begin position="32"/>
        <end position="175"/>
    </location>
</feature>
<feature type="signal peptide" evidence="2">
    <location>
        <begin position="1"/>
        <end position="31"/>
    </location>
</feature>
<sequence>MMEVFRHNVVHFLGFFFYFSTLHLVPTHVVAVGNNQGNNRSYVIVLQDPPTILRSRLPTGNVRDPVKDRERSLLPLPPRPGQAFNNPVYLILGDQWERERMPLPAAPSGGHQYFLKGTPPIPPRDSKPKVAPPPRNRPNPPSRSLSLYATKPLPAKPPRRVNSASSIKRAIFGSQ</sequence>
<accession>A0A131YG11</accession>
<dbReference type="EMBL" id="GEDV01011079">
    <property type="protein sequence ID" value="JAP77478.1"/>
    <property type="molecule type" value="Transcribed_RNA"/>
</dbReference>
<proteinExistence type="predicted"/>
<organism evidence="3">
    <name type="scientific">Rhipicephalus appendiculatus</name>
    <name type="common">Brown ear tick</name>
    <dbReference type="NCBI Taxonomy" id="34631"/>
    <lineage>
        <taxon>Eukaryota</taxon>
        <taxon>Metazoa</taxon>
        <taxon>Ecdysozoa</taxon>
        <taxon>Arthropoda</taxon>
        <taxon>Chelicerata</taxon>
        <taxon>Arachnida</taxon>
        <taxon>Acari</taxon>
        <taxon>Parasitiformes</taxon>
        <taxon>Ixodida</taxon>
        <taxon>Ixodoidea</taxon>
        <taxon>Ixodidae</taxon>
        <taxon>Rhipicephalinae</taxon>
        <taxon>Rhipicephalus</taxon>
        <taxon>Rhipicephalus</taxon>
    </lineage>
</organism>
<evidence type="ECO:0000256" key="1">
    <source>
        <dbReference type="SAM" id="MobiDB-lite"/>
    </source>
</evidence>